<evidence type="ECO:0008006" key="5">
    <source>
        <dbReference type="Google" id="ProtNLM"/>
    </source>
</evidence>
<feature type="compositionally biased region" description="Low complexity" evidence="1">
    <location>
        <begin position="152"/>
        <end position="161"/>
    </location>
</feature>
<dbReference type="OrthoDB" id="4755252at2759"/>
<gene>
    <name evidence="3" type="ORF">SAMD00023353_0104890</name>
</gene>
<feature type="signal peptide" evidence="2">
    <location>
        <begin position="1"/>
        <end position="19"/>
    </location>
</feature>
<dbReference type="AlphaFoldDB" id="A0A1S7UIC1"/>
<dbReference type="Proteomes" id="UP000054516">
    <property type="component" value="Unassembled WGS sequence"/>
</dbReference>
<evidence type="ECO:0000256" key="1">
    <source>
        <dbReference type="SAM" id="MobiDB-lite"/>
    </source>
</evidence>
<dbReference type="EMBL" id="DF977446">
    <property type="protein sequence ID" value="GAP82958.1"/>
    <property type="molecule type" value="Genomic_DNA"/>
</dbReference>
<name>A0A1S7UIC1_ROSNE</name>
<feature type="chain" id="PRO_5012752007" description="Infection structure specific protein" evidence="2">
    <location>
        <begin position="20"/>
        <end position="211"/>
    </location>
</feature>
<feature type="region of interest" description="Disordered" evidence="1">
    <location>
        <begin position="152"/>
        <end position="175"/>
    </location>
</feature>
<proteinExistence type="predicted"/>
<organism evidence="3">
    <name type="scientific">Rosellinia necatrix</name>
    <name type="common">White root-rot fungus</name>
    <dbReference type="NCBI Taxonomy" id="77044"/>
    <lineage>
        <taxon>Eukaryota</taxon>
        <taxon>Fungi</taxon>
        <taxon>Dikarya</taxon>
        <taxon>Ascomycota</taxon>
        <taxon>Pezizomycotina</taxon>
        <taxon>Sordariomycetes</taxon>
        <taxon>Xylariomycetidae</taxon>
        <taxon>Xylariales</taxon>
        <taxon>Xylariaceae</taxon>
        <taxon>Rosellinia</taxon>
    </lineage>
</organism>
<keyword evidence="4" id="KW-1185">Reference proteome</keyword>
<dbReference type="STRING" id="77044.A0A1S7UIC1"/>
<sequence length="211" mass="21142">MHSTKVLLSAAALAGMSLAQKSDAQFCSDGLSSFFSQILVEAPTTPAAILSFIASQTEIPAVPTSLPPGFMLDPEEHQSQLCALATALPSSLLPEFQTLASGLLEFGREHSSEFIAFITNCADPAGVASTTSYLEYIFTATGNICQETGAAATTSAPAPGGASNGTYPTATPAPTLTSTTSLIPTAAAARPTGAIMGAIAAGGVLGAAAML</sequence>
<evidence type="ECO:0000313" key="4">
    <source>
        <dbReference type="Proteomes" id="UP000054516"/>
    </source>
</evidence>
<keyword evidence="2" id="KW-0732">Signal</keyword>
<reference evidence="3" key="1">
    <citation type="submission" date="2016-03" db="EMBL/GenBank/DDBJ databases">
        <title>Draft genome sequence of Rosellinia necatrix.</title>
        <authorList>
            <person name="Kanematsu S."/>
        </authorList>
    </citation>
    <scope>NUCLEOTIDE SEQUENCE [LARGE SCALE GENOMIC DNA]</scope>
    <source>
        <strain evidence="3">W97</strain>
    </source>
</reference>
<accession>A0A1S7UIC1</accession>
<evidence type="ECO:0000313" key="3">
    <source>
        <dbReference type="EMBL" id="GAP82958.1"/>
    </source>
</evidence>
<protein>
    <recommendedName>
        <fullName evidence="5">Infection structure specific protein</fullName>
    </recommendedName>
</protein>
<evidence type="ECO:0000256" key="2">
    <source>
        <dbReference type="SAM" id="SignalP"/>
    </source>
</evidence>